<dbReference type="InterPro" id="IPR046887">
    <property type="entry name" value="RsmE_PUA-like"/>
</dbReference>
<dbReference type="SUPFAM" id="SSF75217">
    <property type="entry name" value="alpha/beta knot"/>
    <property type="match status" value="1"/>
</dbReference>
<evidence type="ECO:0000256" key="7">
    <source>
        <dbReference type="ARBA" id="ARBA00022691"/>
    </source>
</evidence>
<dbReference type="Proteomes" id="UP000233782">
    <property type="component" value="Unassembled WGS sequence"/>
</dbReference>
<dbReference type="Gene3D" id="3.40.1280.10">
    <property type="match status" value="1"/>
</dbReference>
<evidence type="ECO:0000256" key="6">
    <source>
        <dbReference type="ARBA" id="ARBA00022679"/>
    </source>
</evidence>
<dbReference type="AlphaFoldDB" id="A0A2N3V1B6"/>
<dbReference type="GO" id="GO:0070042">
    <property type="term" value="F:rRNA (uridine-N3-)-methyltransferase activity"/>
    <property type="evidence" value="ECO:0007669"/>
    <property type="project" value="TreeGrafter"/>
</dbReference>
<evidence type="ECO:0000256" key="5">
    <source>
        <dbReference type="ARBA" id="ARBA00022603"/>
    </source>
</evidence>
<proteinExistence type="inferred from homology"/>
<dbReference type="InterPro" id="IPR006700">
    <property type="entry name" value="RsmE"/>
</dbReference>
<evidence type="ECO:0000256" key="1">
    <source>
        <dbReference type="ARBA" id="ARBA00004496"/>
    </source>
</evidence>
<dbReference type="PANTHER" id="PTHR30027:SF3">
    <property type="entry name" value="16S RRNA (URACIL(1498)-N(3))-METHYLTRANSFERASE"/>
    <property type="match status" value="1"/>
</dbReference>
<keyword evidence="6 10" id="KW-0808">Transferase</keyword>
<evidence type="ECO:0000256" key="9">
    <source>
        <dbReference type="ARBA" id="ARBA00047944"/>
    </source>
</evidence>
<feature type="domain" description="Ribosomal RNA small subunit methyltransferase E PUA-like" evidence="12">
    <location>
        <begin position="45"/>
        <end position="91"/>
    </location>
</feature>
<evidence type="ECO:0000313" key="13">
    <source>
        <dbReference type="EMBL" id="PKV75373.1"/>
    </source>
</evidence>
<dbReference type="EMBL" id="PJMU01000001">
    <property type="protein sequence ID" value="PKV75373.1"/>
    <property type="molecule type" value="Genomic_DNA"/>
</dbReference>
<dbReference type="PIRSF" id="PIRSF015601">
    <property type="entry name" value="MTase_slr0722"/>
    <property type="match status" value="1"/>
</dbReference>
<accession>A0A2N3V1B6</accession>
<keyword evidence="14" id="KW-1185">Reference proteome</keyword>
<comment type="similarity">
    <text evidence="2 10">Belongs to the RNA methyltransferase RsmE family.</text>
</comment>
<keyword evidence="5 10" id="KW-0489">Methyltransferase</keyword>
<comment type="catalytic activity">
    <reaction evidence="9 10">
        <text>uridine(1498) in 16S rRNA + S-adenosyl-L-methionine = N(3)-methyluridine(1498) in 16S rRNA + S-adenosyl-L-homocysteine + H(+)</text>
        <dbReference type="Rhea" id="RHEA:42920"/>
        <dbReference type="Rhea" id="RHEA-COMP:10283"/>
        <dbReference type="Rhea" id="RHEA-COMP:10284"/>
        <dbReference type="ChEBI" id="CHEBI:15378"/>
        <dbReference type="ChEBI" id="CHEBI:57856"/>
        <dbReference type="ChEBI" id="CHEBI:59789"/>
        <dbReference type="ChEBI" id="CHEBI:65315"/>
        <dbReference type="ChEBI" id="CHEBI:74502"/>
        <dbReference type="EC" id="2.1.1.193"/>
    </reaction>
</comment>
<evidence type="ECO:0000256" key="2">
    <source>
        <dbReference type="ARBA" id="ARBA00005528"/>
    </source>
</evidence>
<reference evidence="13 14" key="1">
    <citation type="submission" date="2017-12" db="EMBL/GenBank/DDBJ databases">
        <title>Genomic Encyclopedia of Type Strains, Phase III (KMG-III): the genomes of soil and plant-associated and newly described type strains.</title>
        <authorList>
            <person name="Whitman W."/>
        </authorList>
    </citation>
    <scope>NUCLEOTIDE SEQUENCE [LARGE SCALE GENOMIC DNA]</scope>
    <source>
        <strain evidence="13 14">LP43</strain>
    </source>
</reference>
<feature type="domain" description="Ribosomal RNA small subunit methyltransferase E methyltransferase" evidence="11">
    <location>
        <begin position="100"/>
        <end position="256"/>
    </location>
</feature>
<name>A0A2N3V1B6_9BACT</name>
<evidence type="ECO:0000313" key="14">
    <source>
        <dbReference type="Proteomes" id="UP000233782"/>
    </source>
</evidence>
<dbReference type="NCBIfam" id="TIGR00046">
    <property type="entry name" value="RsmE family RNA methyltransferase"/>
    <property type="match status" value="1"/>
</dbReference>
<keyword evidence="4 10" id="KW-0698">rRNA processing</keyword>
<dbReference type="SUPFAM" id="SSF88697">
    <property type="entry name" value="PUA domain-like"/>
    <property type="match status" value="1"/>
</dbReference>
<evidence type="ECO:0000259" key="12">
    <source>
        <dbReference type="Pfam" id="PF20260"/>
    </source>
</evidence>
<keyword evidence="7 10" id="KW-0949">S-adenosyl-L-methionine</keyword>
<evidence type="ECO:0000256" key="8">
    <source>
        <dbReference type="ARBA" id="ARBA00025699"/>
    </source>
</evidence>
<dbReference type="Gene3D" id="2.40.240.20">
    <property type="entry name" value="Hypothetical PUA domain-like, domain 1"/>
    <property type="match status" value="1"/>
</dbReference>
<evidence type="ECO:0000259" key="11">
    <source>
        <dbReference type="Pfam" id="PF04452"/>
    </source>
</evidence>
<gene>
    <name evidence="13" type="ORF">BD749_0315</name>
</gene>
<dbReference type="PANTHER" id="PTHR30027">
    <property type="entry name" value="RIBOSOMAL RNA SMALL SUBUNIT METHYLTRANSFERASE E"/>
    <property type="match status" value="1"/>
</dbReference>
<dbReference type="GO" id="GO:0005737">
    <property type="term" value="C:cytoplasm"/>
    <property type="evidence" value="ECO:0007669"/>
    <property type="project" value="UniProtKB-SubCell"/>
</dbReference>
<dbReference type="EC" id="2.1.1.193" evidence="10"/>
<protein>
    <recommendedName>
        <fullName evidence="10">Ribosomal RNA small subunit methyltransferase E</fullName>
        <ecNumber evidence="10">2.1.1.193</ecNumber>
    </recommendedName>
</protein>
<dbReference type="Pfam" id="PF04452">
    <property type="entry name" value="Methyltrans_RNA"/>
    <property type="match status" value="1"/>
</dbReference>
<evidence type="ECO:0000256" key="10">
    <source>
        <dbReference type="PIRNR" id="PIRNR015601"/>
    </source>
</evidence>
<dbReference type="InterPro" id="IPR046886">
    <property type="entry name" value="RsmE_MTase_dom"/>
</dbReference>
<dbReference type="InterPro" id="IPR029028">
    <property type="entry name" value="Alpha/beta_knot_MTases"/>
</dbReference>
<organism evidence="13 14">
    <name type="scientific">Pontibacter ramchanderi</name>
    <dbReference type="NCBI Taxonomy" id="1179743"/>
    <lineage>
        <taxon>Bacteria</taxon>
        <taxon>Pseudomonadati</taxon>
        <taxon>Bacteroidota</taxon>
        <taxon>Cytophagia</taxon>
        <taxon>Cytophagales</taxon>
        <taxon>Hymenobacteraceae</taxon>
        <taxon>Pontibacter</taxon>
    </lineage>
</organism>
<sequence>MIFNRHPCYKNDYFRIPVTGKSNSTHNNVHLFYTPDIHSDIYTLAEDESKHCTRVLRLNQGDTVYLVDGKGGRYTAIIQDAHQKRCQLQIIDKHLEYGKLPYYVHIAVAPTKNMDRMEWFVEKAVEIGVSAITFLECEHSERKQLRLDRIEKIAVSAMKQSQKGYLPLLNELTSYQHFIKTCVPEDTFIAHLEDDATKSIRDYYQPHRQHCILIGPEGDFSINEIKAAYELGIKPVTLGQSRLRTETAALVACHTLHVLHDIYAPL</sequence>
<comment type="caution">
    <text evidence="13">The sequence shown here is derived from an EMBL/GenBank/DDBJ whole genome shotgun (WGS) entry which is preliminary data.</text>
</comment>
<dbReference type="InterPro" id="IPR029026">
    <property type="entry name" value="tRNA_m1G_MTases_N"/>
</dbReference>
<dbReference type="InterPro" id="IPR015947">
    <property type="entry name" value="PUA-like_sf"/>
</dbReference>
<dbReference type="Pfam" id="PF20260">
    <property type="entry name" value="PUA_4"/>
    <property type="match status" value="1"/>
</dbReference>
<dbReference type="NCBIfam" id="NF008702">
    <property type="entry name" value="PRK11713.6-1"/>
    <property type="match status" value="1"/>
</dbReference>
<dbReference type="CDD" id="cd18084">
    <property type="entry name" value="RsmE-like"/>
    <property type="match status" value="1"/>
</dbReference>
<evidence type="ECO:0000256" key="4">
    <source>
        <dbReference type="ARBA" id="ARBA00022552"/>
    </source>
</evidence>
<comment type="function">
    <text evidence="8 10">Specifically methylates the N3 position of the uracil ring of uridine 1498 (m3U1498) in 16S rRNA. Acts on the fully assembled 30S ribosomal subunit.</text>
</comment>
<evidence type="ECO:0000256" key="3">
    <source>
        <dbReference type="ARBA" id="ARBA00022490"/>
    </source>
</evidence>
<dbReference type="GO" id="GO:0070475">
    <property type="term" value="P:rRNA base methylation"/>
    <property type="evidence" value="ECO:0007669"/>
    <property type="project" value="TreeGrafter"/>
</dbReference>
<comment type="subcellular location">
    <subcellularLocation>
        <location evidence="1 10">Cytoplasm</location>
    </subcellularLocation>
</comment>
<keyword evidence="3 10" id="KW-0963">Cytoplasm</keyword>